<evidence type="ECO:0008006" key="4">
    <source>
        <dbReference type="Google" id="ProtNLM"/>
    </source>
</evidence>
<evidence type="ECO:0000313" key="2">
    <source>
        <dbReference type="EMBL" id="KIL36180.1"/>
    </source>
</evidence>
<feature type="transmembrane region" description="Helical" evidence="1">
    <location>
        <begin position="357"/>
        <end position="378"/>
    </location>
</feature>
<dbReference type="EMBL" id="JXAL01000014">
    <property type="protein sequence ID" value="KIL36180.1"/>
    <property type="molecule type" value="Genomic_DNA"/>
</dbReference>
<dbReference type="RefSeq" id="WP_041062149.1">
    <property type="nucleotide sequence ID" value="NZ_JXAL01000014.1"/>
</dbReference>
<evidence type="ECO:0000313" key="3">
    <source>
        <dbReference type="Proteomes" id="UP000054526"/>
    </source>
</evidence>
<gene>
    <name evidence="2" type="ORF">SD71_09510</name>
</gene>
<feature type="transmembrane region" description="Helical" evidence="1">
    <location>
        <begin position="149"/>
        <end position="168"/>
    </location>
</feature>
<feature type="transmembrane region" description="Helical" evidence="1">
    <location>
        <begin position="119"/>
        <end position="137"/>
    </location>
</feature>
<feature type="transmembrane region" description="Helical" evidence="1">
    <location>
        <begin position="180"/>
        <end position="198"/>
    </location>
</feature>
<evidence type="ECO:0000256" key="1">
    <source>
        <dbReference type="SAM" id="Phobius"/>
    </source>
</evidence>
<dbReference type="Pfam" id="PF05975">
    <property type="entry name" value="EcsB"/>
    <property type="match status" value="1"/>
</dbReference>
<keyword evidence="1" id="KW-1133">Transmembrane helix</keyword>
<feature type="transmembrane region" description="Helical" evidence="1">
    <location>
        <begin position="204"/>
        <end position="220"/>
    </location>
</feature>
<keyword evidence="1" id="KW-0472">Membrane</keyword>
<name>A0ABR5A548_9BACL</name>
<accession>A0ABR5A548</accession>
<protein>
    <recommendedName>
        <fullName evidence="4">ABC transporter permease</fullName>
    </recommendedName>
</protein>
<sequence>MRNGHEEQDRFLRSLRLRRAAAFRKEIVPYFRYVAQSGFGLLASAAAFTAVIWYFNLLKDVPHNWPADIAGIVFLSVAAVYAPLRTFFQPADPVYLLPLENRLLHAYVGPALSRSIRNAVFRTLAAFAIFAPVYMRAPVTENAARTHPILLLALLFAVLGAFNAYSGWRERRPAAGIWRLSLKAMRWVLTFVIAAALLLKPLTLAVPFMLLCMAFLWFMWRMPRQHYLPWEIFIHGEQAARRRWMSFLSWFVDVPAQTAKPARRRWLAWLGDIAPWKQSRAWHFLYAKTFIRSETLGAFGRWIIVIAFVMIVAHTELSNLIVYAVGFAVAALQLSELRRVRFVETAETLPIPPAGRYAAAAYVARAAGITAAVLLWLTAVLTLREFQPELWLPALAAGLLWCGWIMPRRIAKHSDDEDE</sequence>
<keyword evidence="3" id="KW-1185">Reference proteome</keyword>
<comment type="caution">
    <text evidence="2">The sequence shown here is derived from an EMBL/GenBank/DDBJ whole genome shotgun (WGS) entry which is preliminary data.</text>
</comment>
<feature type="transmembrane region" description="Helical" evidence="1">
    <location>
        <begin position="67"/>
        <end position="84"/>
    </location>
</feature>
<organism evidence="2 3">
    <name type="scientific">Cohnella kolymensis</name>
    <dbReference type="NCBI Taxonomy" id="1590652"/>
    <lineage>
        <taxon>Bacteria</taxon>
        <taxon>Bacillati</taxon>
        <taxon>Bacillota</taxon>
        <taxon>Bacilli</taxon>
        <taxon>Bacillales</taxon>
        <taxon>Paenibacillaceae</taxon>
        <taxon>Cohnella</taxon>
    </lineage>
</organism>
<proteinExistence type="predicted"/>
<feature type="transmembrane region" description="Helical" evidence="1">
    <location>
        <begin position="390"/>
        <end position="406"/>
    </location>
</feature>
<reference evidence="2 3" key="1">
    <citation type="submission" date="2014-12" db="EMBL/GenBank/DDBJ databases">
        <title>Draft genome sequence of Cohnella kolymensis strain B-2846.</title>
        <authorList>
            <person name="Karlyshev A.V."/>
            <person name="Kudryashova E.B."/>
        </authorList>
    </citation>
    <scope>NUCLEOTIDE SEQUENCE [LARGE SCALE GENOMIC DNA]</scope>
    <source>
        <strain evidence="2 3">VKM B-2846</strain>
    </source>
</reference>
<feature type="transmembrane region" description="Helical" evidence="1">
    <location>
        <begin position="33"/>
        <end position="55"/>
    </location>
</feature>
<dbReference type="Proteomes" id="UP000054526">
    <property type="component" value="Unassembled WGS sequence"/>
</dbReference>
<keyword evidence="1" id="KW-0812">Transmembrane</keyword>
<dbReference type="InterPro" id="IPR010288">
    <property type="entry name" value="EcsB_ABC"/>
</dbReference>
<feature type="transmembrane region" description="Helical" evidence="1">
    <location>
        <begin position="296"/>
        <end position="314"/>
    </location>
</feature>
<feature type="transmembrane region" description="Helical" evidence="1">
    <location>
        <begin position="320"/>
        <end position="337"/>
    </location>
</feature>